<proteinExistence type="predicted"/>
<dbReference type="Pfam" id="PF00571">
    <property type="entry name" value="CBS"/>
    <property type="match status" value="2"/>
</dbReference>
<dbReference type="NCBIfam" id="NF011443">
    <property type="entry name" value="PRK14869.1-5"/>
    <property type="match status" value="1"/>
</dbReference>
<comment type="catalytic activity">
    <reaction evidence="8">
        <text>diphosphate + H2O = 2 phosphate + H(+)</text>
        <dbReference type="Rhea" id="RHEA:24576"/>
        <dbReference type="ChEBI" id="CHEBI:15377"/>
        <dbReference type="ChEBI" id="CHEBI:15378"/>
        <dbReference type="ChEBI" id="CHEBI:33019"/>
        <dbReference type="ChEBI" id="CHEBI:43474"/>
        <dbReference type="EC" id="3.6.1.1"/>
    </reaction>
</comment>
<name>A0A1F6GSQ6_9PROT</name>
<dbReference type="InterPro" id="IPR004097">
    <property type="entry name" value="DHHA2"/>
</dbReference>
<dbReference type="InterPro" id="IPR001667">
    <property type="entry name" value="DDH_dom"/>
</dbReference>
<reference evidence="11 12" key="1">
    <citation type="journal article" date="2016" name="Nat. Commun.">
        <title>Thousands of microbial genomes shed light on interconnected biogeochemical processes in an aquifer system.</title>
        <authorList>
            <person name="Anantharaman K."/>
            <person name="Brown C.T."/>
            <person name="Hug L.A."/>
            <person name="Sharon I."/>
            <person name="Castelle C.J."/>
            <person name="Probst A.J."/>
            <person name="Thomas B.C."/>
            <person name="Singh A."/>
            <person name="Wilkins M.J."/>
            <person name="Karaoz U."/>
            <person name="Brodie E.L."/>
            <person name="Williams K.H."/>
            <person name="Hubbard S.S."/>
            <person name="Banfield J.F."/>
        </authorList>
    </citation>
    <scope>NUCLEOTIDE SEQUENCE [LARGE SCALE GENOMIC DNA]</scope>
</reference>
<evidence type="ECO:0000256" key="7">
    <source>
        <dbReference type="ARBA" id="ARBA00032535"/>
    </source>
</evidence>
<evidence type="ECO:0000256" key="9">
    <source>
        <dbReference type="PROSITE-ProRule" id="PRU00703"/>
    </source>
</evidence>
<dbReference type="SUPFAM" id="SSF54631">
    <property type="entry name" value="CBS-domain pair"/>
    <property type="match status" value="1"/>
</dbReference>
<evidence type="ECO:0000256" key="6">
    <source>
        <dbReference type="ARBA" id="ARBA00023211"/>
    </source>
</evidence>
<dbReference type="InterPro" id="IPR010766">
    <property type="entry name" value="DRTGG"/>
</dbReference>
<feature type="domain" description="CBS" evidence="10">
    <location>
        <begin position="74"/>
        <end position="131"/>
    </location>
</feature>
<dbReference type="Gene3D" id="3.10.310.20">
    <property type="entry name" value="DHHA2 domain"/>
    <property type="match status" value="1"/>
</dbReference>
<dbReference type="InterPro" id="IPR046342">
    <property type="entry name" value="CBS_dom_sf"/>
</dbReference>
<keyword evidence="9" id="KW-0129">CBS domain</keyword>
<evidence type="ECO:0000259" key="10">
    <source>
        <dbReference type="PROSITE" id="PS51371"/>
    </source>
</evidence>
<evidence type="ECO:0000313" key="12">
    <source>
        <dbReference type="Proteomes" id="UP000177583"/>
    </source>
</evidence>
<dbReference type="SMART" id="SM00116">
    <property type="entry name" value="CBS"/>
    <property type="match status" value="2"/>
</dbReference>
<comment type="subunit">
    <text evidence="2">Homohexamer.</text>
</comment>
<comment type="caution">
    <text evidence="11">The sequence shown here is derived from an EMBL/GenBank/DDBJ whole genome shotgun (WGS) entry which is preliminary data.</text>
</comment>
<dbReference type="Gene3D" id="3.40.1390.20">
    <property type="entry name" value="HprK N-terminal domain-like"/>
    <property type="match status" value="1"/>
</dbReference>
<evidence type="ECO:0000256" key="1">
    <source>
        <dbReference type="ARBA" id="ARBA00001936"/>
    </source>
</evidence>
<dbReference type="AlphaFoldDB" id="A0A1F6GSQ6"/>
<dbReference type="CDD" id="cd02205">
    <property type="entry name" value="CBS_pair_SF"/>
    <property type="match status" value="1"/>
</dbReference>
<dbReference type="Pfam" id="PF02833">
    <property type="entry name" value="DHHA2"/>
    <property type="match status" value="1"/>
</dbReference>
<dbReference type="GO" id="GO:0046872">
    <property type="term" value="F:metal ion binding"/>
    <property type="evidence" value="ECO:0007669"/>
    <property type="project" value="UniProtKB-KW"/>
</dbReference>
<comment type="cofactor">
    <cofactor evidence="1">
        <name>Mn(2+)</name>
        <dbReference type="ChEBI" id="CHEBI:29035"/>
    </cofactor>
</comment>
<evidence type="ECO:0000256" key="5">
    <source>
        <dbReference type="ARBA" id="ARBA00022801"/>
    </source>
</evidence>
<evidence type="ECO:0000256" key="2">
    <source>
        <dbReference type="ARBA" id="ARBA00011643"/>
    </source>
</evidence>
<organism evidence="11 12">
    <name type="scientific">Candidatus Lambdaproteobacteria bacterium RIFOXYD2_FULL_56_26</name>
    <dbReference type="NCBI Taxonomy" id="1817773"/>
    <lineage>
        <taxon>Bacteria</taxon>
        <taxon>Pseudomonadati</taxon>
        <taxon>Pseudomonadota</taxon>
        <taxon>Candidatus Lambdaproteobacteria</taxon>
    </lineage>
</organism>
<dbReference type="InterPro" id="IPR000644">
    <property type="entry name" value="CBS_dom"/>
</dbReference>
<dbReference type="SMART" id="SM01131">
    <property type="entry name" value="DHHA2"/>
    <property type="match status" value="1"/>
</dbReference>
<dbReference type="PANTHER" id="PTHR12112:SF22">
    <property type="entry name" value="MANGANESE-DEPENDENT INORGANIC PYROPHOSPHATASE-RELATED"/>
    <property type="match status" value="1"/>
</dbReference>
<dbReference type="InterPro" id="IPR038763">
    <property type="entry name" value="DHH_sf"/>
</dbReference>
<evidence type="ECO:0000256" key="8">
    <source>
        <dbReference type="ARBA" id="ARBA00047820"/>
    </source>
</evidence>
<dbReference type="PROSITE" id="PS51371">
    <property type="entry name" value="CBS"/>
    <property type="match status" value="2"/>
</dbReference>
<dbReference type="PANTHER" id="PTHR12112">
    <property type="entry name" value="BNIP - RELATED"/>
    <property type="match status" value="1"/>
</dbReference>
<dbReference type="GO" id="GO:0005737">
    <property type="term" value="C:cytoplasm"/>
    <property type="evidence" value="ECO:0007669"/>
    <property type="project" value="InterPro"/>
</dbReference>
<accession>A0A1F6GSQ6</accession>
<dbReference type="InterPro" id="IPR028979">
    <property type="entry name" value="Ser_kin/Pase_Hpr-like_N_sf"/>
</dbReference>
<dbReference type="SUPFAM" id="SSF64182">
    <property type="entry name" value="DHH phosphoesterases"/>
    <property type="match status" value="1"/>
</dbReference>
<dbReference type="EC" id="3.6.1.1" evidence="3"/>
<feature type="domain" description="CBS" evidence="10">
    <location>
        <begin position="251"/>
        <end position="313"/>
    </location>
</feature>
<sequence>MKEVLVIGHKNPDTDSVCSAFAYAALKESLDPTHRYVAARCGSLNKQTRYIFEKFGITPPKFVKDIYPKVEDVMTQGVAKVRPETPLMQVMQAAESLKVRSTPVVDKQNKLLGMITLLDLTHFFLSGATEEKPTYQIRPDNLDQVLRGKRIQAGEAQEFTGTLIAGAMSAERFEERLQEMETQTCVLVVGNRPDLIGIAIAKQIPVMILTGADSKELAEHLEGYKGWVYLSEDDTADTLRRVALAVPASALMSEAPSLSRTDTLEQAQEKMDQGGLKSLAVVDGQGRLEGILAKSDLVKKEPKFLILMDHNEMSQAVDGAEGAEIVEIVDHHRLGTIKTKNPVHFFAKPVGSTCTLVYQQYKINGQPLNKATASLLLCGVLTDTVILKSPTATVDDKRAIDELAALAGLDYQSLGIELFSVTDALKARSPLEVINTDFKVFKEYGFEVGIGQVEVVTIEDLPDAEGPLKTELEKIRVEKGLGLTMLLVTDIINENSVLLCTEQAGFEKGLRYKKLGPGKFDLPSVLSRKKQLLPEVLRVLEELAG</sequence>
<keyword evidence="6" id="KW-0464">Manganese</keyword>
<evidence type="ECO:0000256" key="4">
    <source>
        <dbReference type="ARBA" id="ARBA00022723"/>
    </source>
</evidence>
<dbReference type="SUPFAM" id="SSF75138">
    <property type="entry name" value="HprK N-terminal domain-like"/>
    <property type="match status" value="1"/>
</dbReference>
<keyword evidence="5" id="KW-0378">Hydrolase</keyword>
<protein>
    <recommendedName>
        <fullName evidence="3">inorganic diphosphatase</fullName>
        <ecNumber evidence="3">3.6.1.1</ecNumber>
    </recommendedName>
    <alternativeName>
        <fullName evidence="7">Pyrophosphate phospho-hydrolase</fullName>
    </alternativeName>
</protein>
<keyword evidence="4" id="KW-0479">Metal-binding</keyword>
<evidence type="ECO:0000313" key="11">
    <source>
        <dbReference type="EMBL" id="OGH01192.1"/>
    </source>
</evidence>
<dbReference type="GO" id="GO:0004427">
    <property type="term" value="F:inorganic diphosphate phosphatase activity"/>
    <property type="evidence" value="ECO:0007669"/>
    <property type="project" value="UniProtKB-EC"/>
</dbReference>
<dbReference type="InterPro" id="IPR038222">
    <property type="entry name" value="DHHA2_dom_sf"/>
</dbReference>
<dbReference type="EMBL" id="MFNF01000038">
    <property type="protein sequence ID" value="OGH01192.1"/>
    <property type="molecule type" value="Genomic_DNA"/>
</dbReference>
<dbReference type="Pfam" id="PF07085">
    <property type="entry name" value="DRTGG"/>
    <property type="match status" value="1"/>
</dbReference>
<evidence type="ECO:0000256" key="3">
    <source>
        <dbReference type="ARBA" id="ARBA00012146"/>
    </source>
</evidence>
<dbReference type="Proteomes" id="UP000177583">
    <property type="component" value="Unassembled WGS sequence"/>
</dbReference>
<dbReference type="Pfam" id="PF01368">
    <property type="entry name" value="DHH"/>
    <property type="match status" value="1"/>
</dbReference>
<gene>
    <name evidence="11" type="ORF">A2557_01525</name>
</gene>
<dbReference type="Gene3D" id="3.90.1640.10">
    <property type="entry name" value="inorganic pyrophosphatase (n-terminal core)"/>
    <property type="match status" value="2"/>
</dbReference>